<reference evidence="1" key="1">
    <citation type="submission" date="2020-05" db="EMBL/GenBank/DDBJ databases">
        <title>Large-scale comparative analyses of tick genomes elucidate their genetic diversity and vector capacities.</title>
        <authorList>
            <person name="Jia N."/>
            <person name="Wang J."/>
            <person name="Shi W."/>
            <person name="Du L."/>
            <person name="Sun Y."/>
            <person name="Zhan W."/>
            <person name="Jiang J."/>
            <person name="Wang Q."/>
            <person name="Zhang B."/>
            <person name="Ji P."/>
            <person name="Sakyi L.B."/>
            <person name="Cui X."/>
            <person name="Yuan T."/>
            <person name="Jiang B."/>
            <person name="Yang W."/>
            <person name="Lam T.T.-Y."/>
            <person name="Chang Q."/>
            <person name="Ding S."/>
            <person name="Wang X."/>
            <person name="Zhu J."/>
            <person name="Ruan X."/>
            <person name="Zhao L."/>
            <person name="Wei J."/>
            <person name="Que T."/>
            <person name="Du C."/>
            <person name="Cheng J."/>
            <person name="Dai P."/>
            <person name="Han X."/>
            <person name="Huang E."/>
            <person name="Gao Y."/>
            <person name="Liu J."/>
            <person name="Shao H."/>
            <person name="Ye R."/>
            <person name="Li L."/>
            <person name="Wei W."/>
            <person name="Wang X."/>
            <person name="Wang C."/>
            <person name="Yang T."/>
            <person name="Huo Q."/>
            <person name="Li W."/>
            <person name="Guo W."/>
            <person name="Chen H."/>
            <person name="Zhou L."/>
            <person name="Ni X."/>
            <person name="Tian J."/>
            <person name="Zhou Y."/>
            <person name="Sheng Y."/>
            <person name="Liu T."/>
            <person name="Pan Y."/>
            <person name="Xia L."/>
            <person name="Li J."/>
            <person name="Zhao F."/>
            <person name="Cao W."/>
        </authorList>
    </citation>
    <scope>NUCLEOTIDE SEQUENCE</scope>
    <source>
        <strain evidence="1">Hyas-2018</strain>
    </source>
</reference>
<name>A0ACB7THM9_HYAAI</name>
<sequence>MAQSAVSTTVHEVSEAIISVAARKKLLHFSLTPAAKQRAKAAFSRRGCIPGVLACVDGTLVAIEKPQGLSLGDTESCMTRKGYYALNVMVLASQLELGDYVLGYPRLDSGRPRKCGSFVQEIPLTGKATAQFMWPVAPHEAPVECDSGYLLETWLLTPIPGNLAPGTPESECNKEHTSMRNVVGRCIGVLKSRFRCLQRYRALLYKPDRAAGIVSACAALHNITVEAGEPVFAEDSNGGAMPPAPV</sequence>
<dbReference type="EMBL" id="CM023481">
    <property type="protein sequence ID" value="KAH6945633.1"/>
    <property type="molecule type" value="Genomic_DNA"/>
</dbReference>
<organism evidence="1 2">
    <name type="scientific">Hyalomma asiaticum</name>
    <name type="common">Tick</name>
    <dbReference type="NCBI Taxonomy" id="266040"/>
    <lineage>
        <taxon>Eukaryota</taxon>
        <taxon>Metazoa</taxon>
        <taxon>Ecdysozoa</taxon>
        <taxon>Arthropoda</taxon>
        <taxon>Chelicerata</taxon>
        <taxon>Arachnida</taxon>
        <taxon>Acari</taxon>
        <taxon>Parasitiformes</taxon>
        <taxon>Ixodida</taxon>
        <taxon>Ixodoidea</taxon>
        <taxon>Ixodidae</taxon>
        <taxon>Hyalomminae</taxon>
        <taxon>Hyalomma</taxon>
    </lineage>
</organism>
<comment type="caution">
    <text evidence="1">The sequence shown here is derived from an EMBL/GenBank/DDBJ whole genome shotgun (WGS) entry which is preliminary data.</text>
</comment>
<protein>
    <submittedName>
        <fullName evidence="1">Uncharacterized protein</fullName>
    </submittedName>
</protein>
<evidence type="ECO:0000313" key="2">
    <source>
        <dbReference type="Proteomes" id="UP000821845"/>
    </source>
</evidence>
<evidence type="ECO:0000313" key="1">
    <source>
        <dbReference type="EMBL" id="KAH6945633.1"/>
    </source>
</evidence>
<accession>A0ACB7THM9</accession>
<gene>
    <name evidence="1" type="ORF">HPB50_009336</name>
</gene>
<keyword evidence="2" id="KW-1185">Reference proteome</keyword>
<dbReference type="Proteomes" id="UP000821845">
    <property type="component" value="Chromosome 1"/>
</dbReference>
<proteinExistence type="predicted"/>